<proteinExistence type="predicted"/>
<feature type="compositionally biased region" description="Basic and acidic residues" evidence="1">
    <location>
        <begin position="1"/>
        <end position="24"/>
    </location>
</feature>
<comment type="caution">
    <text evidence="2">The sequence shown here is derived from an EMBL/GenBank/DDBJ whole genome shotgun (WGS) entry which is preliminary data.</text>
</comment>
<dbReference type="EMBL" id="REFZ01000008">
    <property type="protein sequence ID" value="RQG99652.1"/>
    <property type="molecule type" value="Genomic_DNA"/>
</dbReference>
<evidence type="ECO:0000256" key="1">
    <source>
        <dbReference type="SAM" id="MobiDB-lite"/>
    </source>
</evidence>
<name>A0A3N6NKB5_NATCH</name>
<feature type="region of interest" description="Disordered" evidence="1">
    <location>
        <begin position="1"/>
        <end position="34"/>
    </location>
</feature>
<evidence type="ECO:0000313" key="2">
    <source>
        <dbReference type="EMBL" id="RQG99652.1"/>
    </source>
</evidence>
<evidence type="ECO:0000313" key="3">
    <source>
        <dbReference type="Proteomes" id="UP000281431"/>
    </source>
</evidence>
<protein>
    <submittedName>
        <fullName evidence="2">Uncharacterized protein</fullName>
    </submittedName>
</protein>
<organism evidence="2 3">
    <name type="scientific">Natrarchaeobius chitinivorans</name>
    <dbReference type="NCBI Taxonomy" id="1679083"/>
    <lineage>
        <taxon>Archaea</taxon>
        <taxon>Methanobacteriati</taxon>
        <taxon>Methanobacteriota</taxon>
        <taxon>Stenosarchaea group</taxon>
        <taxon>Halobacteria</taxon>
        <taxon>Halobacteriales</taxon>
        <taxon>Natrialbaceae</taxon>
        <taxon>Natrarchaeobius</taxon>
    </lineage>
</organism>
<accession>A0A3N6NKB5</accession>
<gene>
    <name evidence="2" type="ORF">EA472_13420</name>
</gene>
<keyword evidence="3" id="KW-1185">Reference proteome</keyword>
<sequence>MIESSTEHVPADSLGRDSPGESRPKPVHPSRQFAGFRRRWFTRDISGSRLGRPPLPEFLSVVR</sequence>
<reference evidence="2 3" key="1">
    <citation type="submission" date="2018-10" db="EMBL/GenBank/DDBJ databases">
        <title>Natrarchaeobius chitinivorans gen. nov., sp. nov., and Natrarchaeobius haloalkaliphilus sp. nov., alkaliphilic, chitin-utilizing haloarchaea from hypersaline alkaline lakes.</title>
        <authorList>
            <person name="Sorokin D.Y."/>
            <person name="Elcheninov A.G."/>
            <person name="Kostrikina N.A."/>
            <person name="Bale N.J."/>
            <person name="Sinninghe Damste J.S."/>
            <person name="Khijniak T.V."/>
            <person name="Kublanov I.V."/>
            <person name="Toshchakov S.V."/>
        </authorList>
    </citation>
    <scope>NUCLEOTIDE SEQUENCE [LARGE SCALE GENOMIC DNA]</scope>
    <source>
        <strain evidence="2 3">AArcht7</strain>
    </source>
</reference>
<dbReference type="Proteomes" id="UP000281431">
    <property type="component" value="Unassembled WGS sequence"/>
</dbReference>
<dbReference type="AlphaFoldDB" id="A0A3N6NKB5"/>